<keyword evidence="8 11" id="KW-0472">Membrane</keyword>
<dbReference type="GO" id="GO:0009279">
    <property type="term" value="C:cell outer membrane"/>
    <property type="evidence" value="ECO:0007669"/>
    <property type="project" value="UniProtKB-SubCell"/>
</dbReference>
<dbReference type="InterPro" id="IPR037066">
    <property type="entry name" value="Plug_dom_sf"/>
</dbReference>
<feature type="domain" description="TonB-dependent receptor plug" evidence="14">
    <location>
        <begin position="36"/>
        <end position="138"/>
    </location>
</feature>
<evidence type="ECO:0000256" key="11">
    <source>
        <dbReference type="RuleBase" id="RU003357"/>
    </source>
</evidence>
<dbReference type="RefSeq" id="WP_260975090.1">
    <property type="nucleotide sequence ID" value="NZ_JAOANI010000012.1"/>
</dbReference>
<dbReference type="AlphaFoldDB" id="A0A9X2WD85"/>
<reference evidence="15" key="1">
    <citation type="journal article" date="2022" name="Front. Microbiol.">
        <title>Genome-based taxonomic rearrangement of Oceanobacter-related bacteria including the description of Thalassolituus hydrocarbonoclasticus sp. nov. and Thalassolituus pacificus sp. nov. and emended description of the genus Thalassolituus.</title>
        <authorList>
            <person name="Dong C."/>
            <person name="Wei L."/>
            <person name="Wang J."/>
            <person name="Lai Q."/>
            <person name="Huang Z."/>
            <person name="Shao Z."/>
        </authorList>
    </citation>
    <scope>NUCLEOTIDE SEQUENCE</scope>
    <source>
        <strain evidence="15">59MF3M-4</strain>
    </source>
</reference>
<name>A0A9X2WD85_9GAMM</name>
<proteinExistence type="inferred from homology"/>
<dbReference type="InterPro" id="IPR039426">
    <property type="entry name" value="TonB-dep_rcpt-like"/>
</dbReference>
<feature type="signal peptide" evidence="12">
    <location>
        <begin position="1"/>
        <end position="29"/>
    </location>
</feature>
<dbReference type="Pfam" id="PF00593">
    <property type="entry name" value="TonB_dep_Rec_b-barrel"/>
    <property type="match status" value="1"/>
</dbReference>
<dbReference type="PANTHER" id="PTHR30069">
    <property type="entry name" value="TONB-DEPENDENT OUTER MEMBRANE RECEPTOR"/>
    <property type="match status" value="1"/>
</dbReference>
<evidence type="ECO:0000313" key="15">
    <source>
        <dbReference type="EMBL" id="MCT7358170.1"/>
    </source>
</evidence>
<protein>
    <submittedName>
        <fullName evidence="15">TonB-dependent receptor</fullName>
    </submittedName>
</protein>
<comment type="similarity">
    <text evidence="2">Belongs to the TonB-dependent receptor family. Hemoglobin/haptoglobin binding protein subfamily.</text>
</comment>
<dbReference type="EMBL" id="JAOANI010000012">
    <property type="protein sequence ID" value="MCT7358170.1"/>
    <property type="molecule type" value="Genomic_DNA"/>
</dbReference>
<evidence type="ECO:0000256" key="6">
    <source>
        <dbReference type="ARBA" id="ARBA00022729"/>
    </source>
</evidence>
<reference evidence="15" key="2">
    <citation type="submission" date="2022-08" db="EMBL/GenBank/DDBJ databases">
        <authorList>
            <person name="Dong C."/>
        </authorList>
    </citation>
    <scope>NUCLEOTIDE SEQUENCE</scope>
    <source>
        <strain evidence="15">59MF3M-4</strain>
    </source>
</reference>
<evidence type="ECO:0000256" key="12">
    <source>
        <dbReference type="SAM" id="SignalP"/>
    </source>
</evidence>
<dbReference type="InterPro" id="IPR036942">
    <property type="entry name" value="Beta-barrel_TonB_sf"/>
</dbReference>
<evidence type="ECO:0000256" key="9">
    <source>
        <dbReference type="ARBA" id="ARBA00023170"/>
    </source>
</evidence>
<feature type="domain" description="TonB-dependent receptor-like beta-barrel" evidence="13">
    <location>
        <begin position="231"/>
        <end position="666"/>
    </location>
</feature>
<dbReference type="Gene3D" id="2.40.170.20">
    <property type="entry name" value="TonB-dependent receptor, beta-barrel domain"/>
    <property type="match status" value="1"/>
</dbReference>
<evidence type="ECO:0000259" key="13">
    <source>
        <dbReference type="Pfam" id="PF00593"/>
    </source>
</evidence>
<keyword evidence="7 11" id="KW-0798">TonB box</keyword>
<dbReference type="InterPro" id="IPR012910">
    <property type="entry name" value="Plug_dom"/>
</dbReference>
<dbReference type="GO" id="GO:0044718">
    <property type="term" value="P:siderophore transmembrane transport"/>
    <property type="evidence" value="ECO:0007669"/>
    <property type="project" value="TreeGrafter"/>
</dbReference>
<dbReference type="Gene3D" id="2.170.130.10">
    <property type="entry name" value="TonB-dependent receptor, plug domain"/>
    <property type="match status" value="1"/>
</dbReference>
<comment type="subcellular location">
    <subcellularLocation>
        <location evidence="1">Cell outer membrane</location>
        <topology evidence="1">Multi-pass membrane protein</topology>
    </subcellularLocation>
</comment>
<accession>A0A9X2WD85</accession>
<keyword evidence="4" id="KW-1134">Transmembrane beta strand</keyword>
<evidence type="ECO:0000256" key="1">
    <source>
        <dbReference type="ARBA" id="ARBA00004571"/>
    </source>
</evidence>
<keyword evidence="10" id="KW-0998">Cell outer membrane</keyword>
<dbReference type="PANTHER" id="PTHR30069:SF29">
    <property type="entry name" value="HEMOGLOBIN AND HEMOGLOBIN-HAPTOGLOBIN-BINDING PROTEIN 1-RELATED"/>
    <property type="match status" value="1"/>
</dbReference>
<evidence type="ECO:0000256" key="5">
    <source>
        <dbReference type="ARBA" id="ARBA00022692"/>
    </source>
</evidence>
<evidence type="ECO:0000256" key="8">
    <source>
        <dbReference type="ARBA" id="ARBA00023136"/>
    </source>
</evidence>
<dbReference type="SUPFAM" id="SSF56935">
    <property type="entry name" value="Porins"/>
    <property type="match status" value="1"/>
</dbReference>
<comment type="caution">
    <text evidence="15">The sequence shown here is derived from an EMBL/GenBank/DDBJ whole genome shotgun (WGS) entry which is preliminary data.</text>
</comment>
<keyword evidence="16" id="KW-1185">Reference proteome</keyword>
<keyword evidence="3" id="KW-0813">Transport</keyword>
<evidence type="ECO:0000256" key="10">
    <source>
        <dbReference type="ARBA" id="ARBA00023237"/>
    </source>
</evidence>
<evidence type="ECO:0000256" key="3">
    <source>
        <dbReference type="ARBA" id="ARBA00022448"/>
    </source>
</evidence>
<keyword evidence="6 12" id="KW-0732">Signal</keyword>
<organism evidence="15 16">
    <name type="scientific">Thalassolituus pacificus</name>
    <dbReference type="NCBI Taxonomy" id="2975440"/>
    <lineage>
        <taxon>Bacteria</taxon>
        <taxon>Pseudomonadati</taxon>
        <taxon>Pseudomonadota</taxon>
        <taxon>Gammaproteobacteria</taxon>
        <taxon>Oceanospirillales</taxon>
        <taxon>Oceanospirillaceae</taxon>
        <taxon>Thalassolituus</taxon>
    </lineage>
</organism>
<keyword evidence="9 15" id="KW-0675">Receptor</keyword>
<dbReference type="Proteomes" id="UP001147830">
    <property type="component" value="Unassembled WGS sequence"/>
</dbReference>
<feature type="chain" id="PRO_5040730331" evidence="12">
    <location>
        <begin position="30"/>
        <end position="698"/>
    </location>
</feature>
<evidence type="ECO:0000259" key="14">
    <source>
        <dbReference type="Pfam" id="PF07715"/>
    </source>
</evidence>
<dbReference type="InterPro" id="IPR000531">
    <property type="entry name" value="Beta-barrel_TonB"/>
</dbReference>
<evidence type="ECO:0000256" key="7">
    <source>
        <dbReference type="ARBA" id="ARBA00023077"/>
    </source>
</evidence>
<gene>
    <name evidence="15" type="ORF">NYR02_03930</name>
</gene>
<keyword evidence="5" id="KW-0812">Transmembrane</keyword>
<evidence type="ECO:0000313" key="16">
    <source>
        <dbReference type="Proteomes" id="UP001147830"/>
    </source>
</evidence>
<evidence type="ECO:0000256" key="4">
    <source>
        <dbReference type="ARBA" id="ARBA00022452"/>
    </source>
</evidence>
<evidence type="ECO:0000256" key="2">
    <source>
        <dbReference type="ARBA" id="ARBA00008143"/>
    </source>
</evidence>
<dbReference type="GO" id="GO:0015344">
    <property type="term" value="F:siderophore uptake transmembrane transporter activity"/>
    <property type="evidence" value="ECO:0007669"/>
    <property type="project" value="TreeGrafter"/>
</dbReference>
<dbReference type="Pfam" id="PF07715">
    <property type="entry name" value="Plug"/>
    <property type="match status" value="1"/>
</dbReference>
<sequence length="698" mass="78550">MMQGASVVGRHLKPLLLVAALLVAHSAQSLPQPLNTVAYPQEVYLAEDFRYYAPQTLFDLLQRLPGVSLGWQADGELEIQLHGLASQYLTLLINGHPLLGGAGNSSLNTRQIPASLVHHIEIDRNSRADLDAGGGGAGTINVVLNNPDGGNQLQISTGGEALNAQLAGSIQLLSGESPLRLSAERRVARQNSEGFSRTPAGNGDWRQQTRDLSRSLLLSFDTLLNDRHPLHLYALYLQADNDDRLQGVHPLNSPNTLQTPQLTDSNVERYSERIIQRLGGNLRLNWQHLSLDAFFVAEQFDQDIRLSHDNPLSVAQTNQIDDSRYQFGWQLNEMLNEHRWSIGLSMQQMKRINNSLSNAILTSNNDRSGLPYNFDYKENRLSAFALDRWQLTPNTLFEAGVHMSTYELSQDSFVADGNSGISTDTHWLPSVHLLHHLDSKRRLRLSMSQNTREPEITDRIPHEFRQGNTLWRGNGELEAELISNIDIGYEHNFRASSDSRADRHSGLYLRAFQRIINQAILQTTRRETDSDGITELTILRPQNSAGSAILRGAELDIEVPLNDHHLSLELGGGVYRSDVQATAELPYRHRLPNQPDYMARIGVQQRINDTWRHGVCWRVQGGSEQILPAPLSSDGYITQDTSDAQNLDLYTEYQWNRRWRGLATLNLTPGASPFIRQDGIRQYQNLKPLWYLTVQGQF</sequence>